<feature type="compositionally biased region" description="Acidic residues" evidence="1">
    <location>
        <begin position="87"/>
        <end position="103"/>
    </location>
</feature>
<name>A0A3E0B023_9STAP</name>
<evidence type="ECO:0000313" key="2">
    <source>
        <dbReference type="EMBL" id="REG25306.1"/>
    </source>
</evidence>
<comment type="caution">
    <text evidence="2">The sequence shown here is derived from an EMBL/GenBank/DDBJ whole genome shotgun (WGS) entry which is preliminary data.</text>
</comment>
<protein>
    <submittedName>
        <fullName evidence="2">Uncharacterized protein</fullName>
    </submittedName>
</protein>
<dbReference type="EMBL" id="QUMW01000009">
    <property type="protein sequence ID" value="REG25306.1"/>
    <property type="molecule type" value="Genomic_DNA"/>
</dbReference>
<sequence>MTLTGKETNYYIARYNNSSDEHSVLRFNSYNGLFSAVNDFEQATKYKTFDEVKQLVNIHNMMANLTNQAYEYYAMKHDTESFRLDENGDIVTEEEPVEEQPTE</sequence>
<reference evidence="2 3" key="1">
    <citation type="submission" date="2018-08" db="EMBL/GenBank/DDBJ databases">
        <title>Genomic Encyclopedia of Type Strains, Phase IV (KMG-IV): sequencing the most valuable type-strain genomes for metagenomic binning, comparative biology and taxonomic classification.</title>
        <authorList>
            <person name="Goeker M."/>
        </authorList>
    </citation>
    <scope>NUCLEOTIDE SEQUENCE [LARGE SCALE GENOMIC DNA]</scope>
    <source>
        <strain evidence="2 3">DSM 17274</strain>
    </source>
</reference>
<feature type="region of interest" description="Disordered" evidence="1">
    <location>
        <begin position="84"/>
        <end position="103"/>
    </location>
</feature>
<evidence type="ECO:0000313" key="3">
    <source>
        <dbReference type="Proteomes" id="UP000257076"/>
    </source>
</evidence>
<dbReference type="RefSeq" id="WP_115884008.1">
    <property type="nucleotide sequence ID" value="NZ_CBCSHX010000001.1"/>
</dbReference>
<dbReference type="OrthoDB" id="9888670at2"/>
<organism evidence="2 3">
    <name type="scientific">Jeotgalicoccus halotolerans</name>
    <dbReference type="NCBI Taxonomy" id="157227"/>
    <lineage>
        <taxon>Bacteria</taxon>
        <taxon>Bacillati</taxon>
        <taxon>Bacillota</taxon>
        <taxon>Bacilli</taxon>
        <taxon>Bacillales</taxon>
        <taxon>Staphylococcaceae</taxon>
        <taxon>Jeotgalicoccus</taxon>
    </lineage>
</organism>
<gene>
    <name evidence="2" type="ORF">DFR63_0332</name>
</gene>
<accession>A0A3E0B023</accession>
<proteinExistence type="predicted"/>
<keyword evidence="3" id="KW-1185">Reference proteome</keyword>
<dbReference type="AlphaFoldDB" id="A0A3E0B023"/>
<dbReference type="Proteomes" id="UP000257076">
    <property type="component" value="Unassembled WGS sequence"/>
</dbReference>
<evidence type="ECO:0000256" key="1">
    <source>
        <dbReference type="SAM" id="MobiDB-lite"/>
    </source>
</evidence>